<dbReference type="InterPro" id="IPR008687">
    <property type="entry name" value="MobC"/>
</dbReference>
<dbReference type="Proteomes" id="UP000288351">
    <property type="component" value="Unassembled WGS sequence"/>
</dbReference>
<dbReference type="Pfam" id="PF05713">
    <property type="entry name" value="MobC"/>
    <property type="match status" value="1"/>
</dbReference>
<feature type="region of interest" description="Disordered" evidence="1">
    <location>
        <begin position="1"/>
        <end position="23"/>
    </location>
</feature>
<dbReference type="AlphaFoldDB" id="A0A401QRQ5"/>
<organism evidence="3 4">
    <name type="scientific">Streptomyces noursei</name>
    <name type="common">Streptomyces albulus</name>
    <dbReference type="NCBI Taxonomy" id="1971"/>
    <lineage>
        <taxon>Bacteria</taxon>
        <taxon>Bacillati</taxon>
        <taxon>Actinomycetota</taxon>
        <taxon>Actinomycetes</taxon>
        <taxon>Kitasatosporales</taxon>
        <taxon>Streptomycetaceae</taxon>
        <taxon>Streptomyces</taxon>
    </lineage>
</organism>
<sequence length="138" mass="14952">MTEPVLNEPQPTRRRARNASAPRAKRVNLSFNESEYKILKLAAKHDNLSPGAYAARTTLAVARGELIPLPADYRDRLRTLAHARVAVNRIGNNLNQIAAALNSDAEVSAAQLAAVLERVSRAVEALDAATIATMEQAE</sequence>
<evidence type="ECO:0000313" key="3">
    <source>
        <dbReference type="EMBL" id="GCB88035.1"/>
    </source>
</evidence>
<evidence type="ECO:0000256" key="1">
    <source>
        <dbReference type="SAM" id="MobiDB-lite"/>
    </source>
</evidence>
<dbReference type="EMBL" id="BHXC01000005">
    <property type="protein sequence ID" value="GCB88035.1"/>
    <property type="molecule type" value="Genomic_DNA"/>
</dbReference>
<name>A0A401QRQ5_STRNR</name>
<accession>A0A401QRQ5</accession>
<proteinExistence type="predicted"/>
<gene>
    <name evidence="3" type="ORF">SALB_00704</name>
</gene>
<reference evidence="3 4" key="1">
    <citation type="journal article" date="2019" name="Microbiol. Resour. Announc.">
        <title>Draft Genome Sequence of the Most Traditional epsilon-Poly-l-Lysine Producer, Streptomyces albulus NBRC14147.</title>
        <authorList>
            <person name="Yamanaka K."/>
            <person name="Hamano Y."/>
        </authorList>
    </citation>
    <scope>NUCLEOTIDE SEQUENCE [LARGE SCALE GENOMIC DNA]</scope>
    <source>
        <strain evidence="3 4">NBRC 14147</strain>
    </source>
</reference>
<evidence type="ECO:0000313" key="4">
    <source>
        <dbReference type="Proteomes" id="UP000288351"/>
    </source>
</evidence>
<protein>
    <recommendedName>
        <fullName evidence="2">Bacterial mobilisation domain-containing protein</fullName>
    </recommendedName>
</protein>
<evidence type="ECO:0000259" key="2">
    <source>
        <dbReference type="Pfam" id="PF05713"/>
    </source>
</evidence>
<comment type="caution">
    <text evidence="3">The sequence shown here is derived from an EMBL/GenBank/DDBJ whole genome shotgun (WGS) entry which is preliminary data.</text>
</comment>
<feature type="domain" description="Bacterial mobilisation" evidence="2">
    <location>
        <begin position="88"/>
        <end position="127"/>
    </location>
</feature>